<feature type="transmembrane region" description="Helical" evidence="1">
    <location>
        <begin position="43"/>
        <end position="61"/>
    </location>
</feature>
<dbReference type="Proteomes" id="UP000838412">
    <property type="component" value="Chromosome 2"/>
</dbReference>
<protein>
    <submittedName>
        <fullName evidence="2">Hypp1207 protein</fullName>
    </submittedName>
</protein>
<keyword evidence="1" id="KW-0812">Transmembrane</keyword>
<dbReference type="AlphaFoldDB" id="A0A8K0EJP7"/>
<keyword evidence="1" id="KW-1133">Transmembrane helix</keyword>
<proteinExistence type="predicted"/>
<name>A0A8K0EJP7_BRALA</name>
<dbReference type="EMBL" id="OV696687">
    <property type="protein sequence ID" value="CAH1253628.1"/>
    <property type="molecule type" value="Genomic_DNA"/>
</dbReference>
<evidence type="ECO:0000313" key="2">
    <source>
        <dbReference type="EMBL" id="CAH1253628.1"/>
    </source>
</evidence>
<evidence type="ECO:0000313" key="3">
    <source>
        <dbReference type="Proteomes" id="UP000838412"/>
    </source>
</evidence>
<sequence>MAGDAVWPASWPEIRNGLPFRIFHGPLTLAGGAVKHREMLSDVLAWATVMLLMITPTISIWKPRTDVPPHEG</sequence>
<evidence type="ECO:0000256" key="1">
    <source>
        <dbReference type="SAM" id="Phobius"/>
    </source>
</evidence>
<accession>A0A8K0EJP7</accession>
<reference evidence="2" key="1">
    <citation type="submission" date="2022-01" db="EMBL/GenBank/DDBJ databases">
        <authorList>
            <person name="Braso-Vives M."/>
        </authorList>
    </citation>
    <scope>NUCLEOTIDE SEQUENCE</scope>
</reference>
<keyword evidence="3" id="KW-1185">Reference proteome</keyword>
<keyword evidence="1" id="KW-0472">Membrane</keyword>
<organism evidence="2 3">
    <name type="scientific">Branchiostoma lanceolatum</name>
    <name type="common">Common lancelet</name>
    <name type="synonym">Amphioxus lanceolatum</name>
    <dbReference type="NCBI Taxonomy" id="7740"/>
    <lineage>
        <taxon>Eukaryota</taxon>
        <taxon>Metazoa</taxon>
        <taxon>Chordata</taxon>
        <taxon>Cephalochordata</taxon>
        <taxon>Leptocardii</taxon>
        <taxon>Amphioxiformes</taxon>
        <taxon>Branchiostomatidae</taxon>
        <taxon>Branchiostoma</taxon>
    </lineage>
</organism>
<gene>
    <name evidence="2" type="primary">Hypp1207</name>
    <name evidence="2" type="ORF">BLAG_LOCUS13330</name>
</gene>
<dbReference type="OrthoDB" id="10404751at2759"/>